<feature type="region of interest" description="Disordered" evidence="3">
    <location>
        <begin position="43"/>
        <end position="67"/>
    </location>
</feature>
<dbReference type="FunFam" id="3.80.10.10:FF:000383">
    <property type="entry name" value="Leucine-rich repeat receptor protein kinase EMS1"/>
    <property type="match status" value="1"/>
</dbReference>
<dbReference type="EMBL" id="MHPP01000015">
    <property type="protein sequence ID" value="OGZ84498.1"/>
    <property type="molecule type" value="Genomic_DNA"/>
</dbReference>
<dbReference type="PROSITE" id="PS51450">
    <property type="entry name" value="LRR"/>
    <property type="match status" value="1"/>
</dbReference>
<feature type="transmembrane region" description="Helical" evidence="4">
    <location>
        <begin position="6"/>
        <end position="25"/>
    </location>
</feature>
<comment type="caution">
    <text evidence="5">The sequence shown here is derived from an EMBL/GenBank/DDBJ whole genome shotgun (WGS) entry which is preliminary data.</text>
</comment>
<feature type="compositionally biased region" description="Low complexity" evidence="3">
    <location>
        <begin position="43"/>
        <end position="59"/>
    </location>
</feature>
<organism evidence="5 6">
    <name type="scientific">Candidatus Staskawiczbacteria bacterium RIFOXYC1_FULL_38_18</name>
    <dbReference type="NCBI Taxonomy" id="1802229"/>
    <lineage>
        <taxon>Bacteria</taxon>
        <taxon>Candidatus Staskawicziibacteriota</taxon>
    </lineage>
</organism>
<evidence type="ECO:0000313" key="6">
    <source>
        <dbReference type="Proteomes" id="UP000177751"/>
    </source>
</evidence>
<dbReference type="PANTHER" id="PTHR48051">
    <property type="match status" value="1"/>
</dbReference>
<gene>
    <name evidence="5" type="ORF">A2401_01685</name>
</gene>
<sequence length="195" mass="21229">MDKTIWVIFILVLIILFGGFVWWFLSFEGFLVPASNSANNADNNSGNNINNNPADNSGNTSEVSTGVISPGKSLDLSGKNLTKIPDNIFSQTDIQILDVSNNKLTGAIQAEIRQLANLRILNASNNLMTGVPAEIGSLQKLEILDLSNNRLTGLPYELGNLKNLKLLDLSQNQYSQQDLDNIKSKLPATTQVIAD</sequence>
<evidence type="ECO:0000256" key="3">
    <source>
        <dbReference type="SAM" id="MobiDB-lite"/>
    </source>
</evidence>
<dbReference type="Pfam" id="PF12799">
    <property type="entry name" value="LRR_4"/>
    <property type="match status" value="1"/>
</dbReference>
<dbReference type="PRINTS" id="PR00019">
    <property type="entry name" value="LEURICHRPT"/>
</dbReference>
<dbReference type="STRING" id="1802229.A2401_01685"/>
<dbReference type="AlphaFoldDB" id="A0A1G2JDZ5"/>
<dbReference type="InterPro" id="IPR001611">
    <property type="entry name" value="Leu-rich_rpt"/>
</dbReference>
<name>A0A1G2JDZ5_9BACT</name>
<dbReference type="InterPro" id="IPR050216">
    <property type="entry name" value="LRR_domain-containing"/>
</dbReference>
<evidence type="ECO:0000256" key="1">
    <source>
        <dbReference type="ARBA" id="ARBA00022614"/>
    </source>
</evidence>
<evidence type="ECO:0000313" key="5">
    <source>
        <dbReference type="EMBL" id="OGZ84498.1"/>
    </source>
</evidence>
<keyword evidence="4" id="KW-1133">Transmembrane helix</keyword>
<keyword evidence="4" id="KW-0472">Membrane</keyword>
<dbReference type="Proteomes" id="UP000177751">
    <property type="component" value="Unassembled WGS sequence"/>
</dbReference>
<evidence type="ECO:0000256" key="4">
    <source>
        <dbReference type="SAM" id="Phobius"/>
    </source>
</evidence>
<dbReference type="SUPFAM" id="SSF52058">
    <property type="entry name" value="L domain-like"/>
    <property type="match status" value="1"/>
</dbReference>
<keyword evidence="1" id="KW-0433">Leucine-rich repeat</keyword>
<keyword evidence="2" id="KW-0677">Repeat</keyword>
<accession>A0A1G2JDZ5</accession>
<keyword evidence="4" id="KW-0812">Transmembrane</keyword>
<dbReference type="SMART" id="SM00369">
    <property type="entry name" value="LRR_TYP"/>
    <property type="match status" value="3"/>
</dbReference>
<dbReference type="InterPro" id="IPR003591">
    <property type="entry name" value="Leu-rich_rpt_typical-subtyp"/>
</dbReference>
<evidence type="ECO:0000256" key="2">
    <source>
        <dbReference type="ARBA" id="ARBA00022737"/>
    </source>
</evidence>
<proteinExistence type="predicted"/>
<protein>
    <submittedName>
        <fullName evidence="5">Uncharacterized protein</fullName>
    </submittedName>
</protein>
<dbReference type="PANTHER" id="PTHR48051:SF54">
    <property type="entry name" value="LEUCINE-RICH REPEAT-CONTAINING PROTEIN"/>
    <property type="match status" value="1"/>
</dbReference>
<reference evidence="5 6" key="1">
    <citation type="journal article" date="2016" name="Nat. Commun.">
        <title>Thousands of microbial genomes shed light on interconnected biogeochemical processes in an aquifer system.</title>
        <authorList>
            <person name="Anantharaman K."/>
            <person name="Brown C.T."/>
            <person name="Hug L.A."/>
            <person name="Sharon I."/>
            <person name="Castelle C.J."/>
            <person name="Probst A.J."/>
            <person name="Thomas B.C."/>
            <person name="Singh A."/>
            <person name="Wilkins M.J."/>
            <person name="Karaoz U."/>
            <person name="Brodie E.L."/>
            <person name="Williams K.H."/>
            <person name="Hubbard S.S."/>
            <person name="Banfield J.F."/>
        </authorList>
    </citation>
    <scope>NUCLEOTIDE SEQUENCE [LARGE SCALE GENOMIC DNA]</scope>
</reference>
<dbReference type="Gene3D" id="3.80.10.10">
    <property type="entry name" value="Ribonuclease Inhibitor"/>
    <property type="match status" value="1"/>
</dbReference>
<dbReference type="InterPro" id="IPR025875">
    <property type="entry name" value="Leu-rich_rpt_4"/>
</dbReference>
<dbReference type="Pfam" id="PF13855">
    <property type="entry name" value="LRR_8"/>
    <property type="match status" value="1"/>
</dbReference>
<dbReference type="InterPro" id="IPR032675">
    <property type="entry name" value="LRR_dom_sf"/>
</dbReference>
<dbReference type="GO" id="GO:0005737">
    <property type="term" value="C:cytoplasm"/>
    <property type="evidence" value="ECO:0007669"/>
    <property type="project" value="TreeGrafter"/>
</dbReference>